<dbReference type="OMA" id="CHERNGL"/>
<feature type="region of interest" description="Disordered" evidence="2">
    <location>
        <begin position="1"/>
        <end position="28"/>
    </location>
</feature>
<evidence type="ECO:0000313" key="4">
    <source>
        <dbReference type="EMBL" id="KQK08565.1"/>
    </source>
</evidence>
<dbReference type="CDD" id="cd00371">
    <property type="entry name" value="HMA"/>
    <property type="match status" value="1"/>
</dbReference>
<feature type="domain" description="HMA" evidence="3">
    <location>
        <begin position="58"/>
        <end position="121"/>
    </location>
</feature>
<dbReference type="KEGG" id="bdi:100834796"/>
<dbReference type="Gene3D" id="3.30.70.100">
    <property type="match status" value="1"/>
</dbReference>
<dbReference type="InterPro" id="IPR036163">
    <property type="entry name" value="HMA_dom_sf"/>
</dbReference>
<dbReference type="PROSITE" id="PS01047">
    <property type="entry name" value="HMA_1"/>
    <property type="match status" value="1"/>
</dbReference>
<organism evidence="4">
    <name type="scientific">Brachypodium distachyon</name>
    <name type="common">Purple false brome</name>
    <name type="synonym">Trachynia distachya</name>
    <dbReference type="NCBI Taxonomy" id="15368"/>
    <lineage>
        <taxon>Eukaryota</taxon>
        <taxon>Viridiplantae</taxon>
        <taxon>Streptophyta</taxon>
        <taxon>Embryophyta</taxon>
        <taxon>Tracheophyta</taxon>
        <taxon>Spermatophyta</taxon>
        <taxon>Magnoliopsida</taxon>
        <taxon>Liliopsida</taxon>
        <taxon>Poales</taxon>
        <taxon>Poaceae</taxon>
        <taxon>BOP clade</taxon>
        <taxon>Pooideae</taxon>
        <taxon>Stipodae</taxon>
        <taxon>Brachypodieae</taxon>
        <taxon>Brachypodium</taxon>
    </lineage>
</organism>
<dbReference type="eggNOG" id="KOG1603">
    <property type="taxonomic scope" value="Eukaryota"/>
</dbReference>
<dbReference type="PANTHER" id="PTHR46119">
    <property type="entry name" value="OS08G0405700 PROTEIN"/>
    <property type="match status" value="1"/>
</dbReference>
<evidence type="ECO:0000256" key="1">
    <source>
        <dbReference type="ARBA" id="ARBA00022723"/>
    </source>
</evidence>
<dbReference type="HOGENOM" id="CLU_150273_0_0_1"/>
<dbReference type="EnsemblPlants" id="KQK08565">
    <property type="protein sequence ID" value="KQK08565"/>
    <property type="gene ID" value="BRADI_2g42550v3"/>
</dbReference>
<dbReference type="PANTHER" id="PTHR46119:SF7">
    <property type="entry name" value="OS01G0595201 PROTEIN"/>
    <property type="match status" value="1"/>
</dbReference>
<reference evidence="5" key="3">
    <citation type="submission" date="2018-08" db="UniProtKB">
        <authorList>
            <consortium name="EnsemblPlants"/>
        </authorList>
    </citation>
    <scope>IDENTIFICATION</scope>
    <source>
        <strain evidence="5">cv. Bd21</strain>
    </source>
</reference>
<dbReference type="GO" id="GO:0046872">
    <property type="term" value="F:metal ion binding"/>
    <property type="evidence" value="ECO:0007669"/>
    <property type="project" value="UniProtKB-KW"/>
</dbReference>
<protein>
    <recommendedName>
        <fullName evidence="3">HMA domain-containing protein</fullName>
    </recommendedName>
</protein>
<dbReference type="STRING" id="15368.I1HP32"/>
<dbReference type="GeneID" id="100834796"/>
<dbReference type="AlphaFoldDB" id="I1HP32"/>
<dbReference type="InterPro" id="IPR006121">
    <property type="entry name" value="HMA_dom"/>
</dbReference>
<keyword evidence="1" id="KW-0479">Metal-binding</keyword>
<dbReference type="Proteomes" id="UP000008810">
    <property type="component" value="Chromosome 2"/>
</dbReference>
<reference evidence="4" key="2">
    <citation type="submission" date="2017-06" db="EMBL/GenBank/DDBJ databases">
        <title>WGS assembly of Brachypodium distachyon.</title>
        <authorList>
            <consortium name="The International Brachypodium Initiative"/>
            <person name="Lucas S."/>
            <person name="Harmon-Smith M."/>
            <person name="Lail K."/>
            <person name="Tice H."/>
            <person name="Grimwood J."/>
            <person name="Bruce D."/>
            <person name="Barry K."/>
            <person name="Shu S."/>
            <person name="Lindquist E."/>
            <person name="Wang M."/>
            <person name="Pitluck S."/>
            <person name="Vogel J.P."/>
            <person name="Garvin D.F."/>
            <person name="Mockler T.C."/>
            <person name="Schmutz J."/>
            <person name="Rokhsar D."/>
            <person name="Bevan M.W."/>
        </authorList>
    </citation>
    <scope>NUCLEOTIDE SEQUENCE</scope>
    <source>
        <strain evidence="4">Bd21</strain>
    </source>
</reference>
<evidence type="ECO:0000313" key="6">
    <source>
        <dbReference type="Proteomes" id="UP000008810"/>
    </source>
</evidence>
<evidence type="ECO:0000256" key="2">
    <source>
        <dbReference type="SAM" id="MobiDB-lite"/>
    </source>
</evidence>
<dbReference type="OrthoDB" id="689350at2759"/>
<dbReference type="InterPro" id="IPR044526">
    <property type="entry name" value="NAKR1-3"/>
</dbReference>
<dbReference type="Gramene" id="KQK08565">
    <property type="protein sequence ID" value="KQK08565"/>
    <property type="gene ID" value="BRADI_2g42550v3"/>
</dbReference>
<accession>I1HP32</accession>
<dbReference type="PROSITE" id="PS50846">
    <property type="entry name" value="HMA_2"/>
    <property type="match status" value="1"/>
</dbReference>
<dbReference type="Pfam" id="PF00403">
    <property type="entry name" value="HMA"/>
    <property type="match status" value="1"/>
</dbReference>
<evidence type="ECO:0000259" key="3">
    <source>
        <dbReference type="PROSITE" id="PS50846"/>
    </source>
</evidence>
<dbReference type="RefSeq" id="XP_003569297.1">
    <property type="nucleotide sequence ID" value="XM_003569249.4"/>
</dbReference>
<reference evidence="4 5" key="1">
    <citation type="journal article" date="2010" name="Nature">
        <title>Genome sequencing and analysis of the model grass Brachypodium distachyon.</title>
        <authorList>
            <consortium name="International Brachypodium Initiative"/>
        </authorList>
    </citation>
    <scope>NUCLEOTIDE SEQUENCE [LARGE SCALE GENOMIC DNA]</scope>
    <source>
        <strain evidence="4">Bd21</strain>
        <strain evidence="5">cv. Bd21</strain>
    </source>
</reference>
<sequence length="126" mass="13868">MSLKKALRWLPRGSSGREEDEECHERNGLLRSHRVQNQIVPVTDLDDQPPKAASAAERKTVALNVSMHCHGCARKVEKQISKLEGVVSVKIELGIKRVTVVGDVTPAEVLESVSKVIKYAHILVAP</sequence>
<name>I1HP32_BRADI</name>
<dbReference type="InterPro" id="IPR017969">
    <property type="entry name" value="Heavy-metal-associated_CS"/>
</dbReference>
<keyword evidence="6" id="KW-1185">Reference proteome</keyword>
<dbReference type="EMBL" id="CM000881">
    <property type="protein sequence ID" value="KQK08565.1"/>
    <property type="molecule type" value="Genomic_DNA"/>
</dbReference>
<evidence type="ECO:0000313" key="5">
    <source>
        <dbReference type="EnsemblPlants" id="KQK08565"/>
    </source>
</evidence>
<proteinExistence type="predicted"/>
<gene>
    <name evidence="5" type="primary">LOC100834796</name>
    <name evidence="4" type="ORF">BRADI_2g42550v3</name>
</gene>
<dbReference type="SUPFAM" id="SSF55008">
    <property type="entry name" value="HMA, heavy metal-associated domain"/>
    <property type="match status" value="1"/>
</dbReference>